<dbReference type="PATRIC" id="fig|401562.4.peg.2450"/>
<keyword evidence="3" id="KW-1185">Reference proteome</keyword>
<feature type="compositionally biased region" description="Basic and acidic residues" evidence="1">
    <location>
        <begin position="31"/>
        <end position="44"/>
    </location>
</feature>
<dbReference type="AlphaFoldDB" id="A0A175RMR7"/>
<feature type="region of interest" description="Disordered" evidence="1">
    <location>
        <begin position="1"/>
        <end position="20"/>
    </location>
</feature>
<name>A0A175RMR7_9HYPH</name>
<reference evidence="2 3" key="1">
    <citation type="journal article" date="2016" name="Front. Microbiol.">
        <title>Genomic Resource of Rice Seed Associated Bacteria.</title>
        <authorList>
            <person name="Midha S."/>
            <person name="Bansal K."/>
            <person name="Sharma S."/>
            <person name="Kumar N."/>
            <person name="Patil P.P."/>
            <person name="Chaudhry V."/>
            <person name="Patil P.B."/>
        </authorList>
    </citation>
    <scope>NUCLEOTIDE SEQUENCE [LARGE SCALE GENOMIC DNA]</scope>
    <source>
        <strain evidence="2 3">NS365</strain>
    </source>
</reference>
<evidence type="ECO:0000313" key="2">
    <source>
        <dbReference type="EMBL" id="KTR05006.1"/>
    </source>
</evidence>
<feature type="region of interest" description="Disordered" evidence="1">
    <location>
        <begin position="299"/>
        <end position="350"/>
    </location>
</feature>
<protein>
    <submittedName>
        <fullName evidence="2">Uncharacterized protein</fullName>
    </submittedName>
</protein>
<sequence length="350" mass="37461">MSDVQAIQTEAAPDFSALNDDDALGAVWDQLERDNGAARGDDGKFTSGEGGDEPAGDDAQPAAVEGEEGGDDQTATETQTPAVALPPNWNGMDEDWKKIPADVQAKIAARDTELHARMSEQGRQIGAFKPFVDVIEKNRDLFEGRQMADGRAVTPTFAVDFLMGVQRQLDADPIGTLIQIADRYEARDMLVAVLTGQARLPPVPQPQASAGVKPADVQAMVRETLDADQTARAAEEEISRLSKDKPLYASIAEADMVHFIRMARSKLGDAASNEAVFNRAYDMAVNADPDLRAKAAAAAKPAAAAPDPRRTADARRAASVNVTSTSTGKSRNLTEDELLAQAFDDAQKDR</sequence>
<dbReference type="EMBL" id="LDQA01000028">
    <property type="protein sequence ID" value="KTR05006.1"/>
    <property type="molecule type" value="Genomic_DNA"/>
</dbReference>
<feature type="compositionally biased region" description="Basic and acidic residues" evidence="1">
    <location>
        <begin position="307"/>
        <end position="316"/>
    </location>
</feature>
<comment type="caution">
    <text evidence="2">The sequence shown here is derived from an EMBL/GenBank/DDBJ whole genome shotgun (WGS) entry which is preliminary data.</text>
</comment>
<feature type="compositionally biased region" description="Polar residues" evidence="1">
    <location>
        <begin position="320"/>
        <end position="331"/>
    </location>
</feature>
<feature type="region of interest" description="Disordered" evidence="1">
    <location>
        <begin position="31"/>
        <end position="90"/>
    </location>
</feature>
<gene>
    <name evidence="2" type="ORF">NS365_13335</name>
</gene>
<evidence type="ECO:0000256" key="1">
    <source>
        <dbReference type="SAM" id="MobiDB-lite"/>
    </source>
</evidence>
<dbReference type="RefSeq" id="WP_058600770.1">
    <property type="nucleotide sequence ID" value="NZ_LDQA01000028.1"/>
</dbReference>
<proteinExistence type="predicted"/>
<organism evidence="2 3">
    <name type="scientific">Aureimonas ureilytica</name>
    <dbReference type="NCBI Taxonomy" id="401562"/>
    <lineage>
        <taxon>Bacteria</taxon>
        <taxon>Pseudomonadati</taxon>
        <taxon>Pseudomonadota</taxon>
        <taxon>Alphaproteobacteria</taxon>
        <taxon>Hyphomicrobiales</taxon>
        <taxon>Aurantimonadaceae</taxon>
        <taxon>Aureimonas</taxon>
    </lineage>
</organism>
<dbReference type="Proteomes" id="UP000078529">
    <property type="component" value="Unassembled WGS sequence"/>
</dbReference>
<accession>A0A175RMR7</accession>
<evidence type="ECO:0000313" key="3">
    <source>
        <dbReference type="Proteomes" id="UP000078529"/>
    </source>
</evidence>